<keyword evidence="4" id="KW-0413">Isomerase</keyword>
<evidence type="ECO:0000256" key="1">
    <source>
        <dbReference type="ARBA" id="ARBA00000799"/>
    </source>
</evidence>
<dbReference type="OrthoDB" id="9806579at2"/>
<dbReference type="STRING" id="1513793.SAMN06296036_10238"/>
<comment type="similarity">
    <text evidence="2">Belongs to the isochorismate synthase family.</text>
</comment>
<evidence type="ECO:0000259" key="6">
    <source>
        <dbReference type="Pfam" id="PF00425"/>
    </source>
</evidence>
<dbReference type="SUPFAM" id="SSF56322">
    <property type="entry name" value="ADC synthase"/>
    <property type="match status" value="1"/>
</dbReference>
<accession>A0A1Y6B5N0</accession>
<evidence type="ECO:0000256" key="3">
    <source>
        <dbReference type="ARBA" id="ARBA00012824"/>
    </source>
</evidence>
<evidence type="ECO:0000313" key="7">
    <source>
        <dbReference type="EMBL" id="SME93552.1"/>
    </source>
</evidence>
<name>A0A1Y6B5N0_9BACT</name>
<evidence type="ECO:0000313" key="8">
    <source>
        <dbReference type="Proteomes" id="UP000192907"/>
    </source>
</evidence>
<dbReference type="PANTHER" id="PTHR42839:SF2">
    <property type="entry name" value="ISOCHORISMATE SYNTHASE ENTC"/>
    <property type="match status" value="1"/>
</dbReference>
<keyword evidence="8" id="KW-1185">Reference proteome</keyword>
<dbReference type="InterPro" id="IPR015890">
    <property type="entry name" value="Chorismate_C"/>
</dbReference>
<dbReference type="Proteomes" id="UP000192907">
    <property type="component" value="Unassembled WGS sequence"/>
</dbReference>
<reference evidence="8" key="1">
    <citation type="submission" date="2017-04" db="EMBL/GenBank/DDBJ databases">
        <authorList>
            <person name="Varghese N."/>
            <person name="Submissions S."/>
        </authorList>
    </citation>
    <scope>NUCLEOTIDE SEQUENCE [LARGE SCALE GENOMIC DNA]</scope>
    <source>
        <strain evidence="8">RKEM611</strain>
    </source>
</reference>
<organism evidence="7 8">
    <name type="scientific">Pseudobacteriovorax antillogorgiicola</name>
    <dbReference type="NCBI Taxonomy" id="1513793"/>
    <lineage>
        <taxon>Bacteria</taxon>
        <taxon>Pseudomonadati</taxon>
        <taxon>Bdellovibrionota</taxon>
        <taxon>Oligoflexia</taxon>
        <taxon>Oligoflexales</taxon>
        <taxon>Pseudobacteriovoracaceae</taxon>
        <taxon>Pseudobacteriovorax</taxon>
    </lineage>
</organism>
<feature type="domain" description="Chorismate-utilising enzyme C-terminal" evidence="6">
    <location>
        <begin position="189"/>
        <end position="442"/>
    </location>
</feature>
<gene>
    <name evidence="7" type="ORF">SAMN06296036_10238</name>
</gene>
<dbReference type="EC" id="5.4.4.2" evidence="3"/>
<comment type="catalytic activity">
    <reaction evidence="1">
        <text>chorismate = isochorismate</text>
        <dbReference type="Rhea" id="RHEA:18985"/>
        <dbReference type="ChEBI" id="CHEBI:29748"/>
        <dbReference type="ChEBI" id="CHEBI:29780"/>
        <dbReference type="EC" id="5.4.4.2"/>
    </reaction>
</comment>
<evidence type="ECO:0000256" key="2">
    <source>
        <dbReference type="ARBA" id="ARBA00005297"/>
    </source>
</evidence>
<evidence type="ECO:0000256" key="4">
    <source>
        <dbReference type="ARBA" id="ARBA00023235"/>
    </source>
</evidence>
<dbReference type="NCBIfam" id="TIGR00543">
    <property type="entry name" value="isochor_syn"/>
    <property type="match status" value="1"/>
</dbReference>
<protein>
    <recommendedName>
        <fullName evidence="3">isochorismate synthase</fullName>
        <ecNumber evidence="3">5.4.4.2</ecNumber>
    </recommendedName>
    <alternativeName>
        <fullName evidence="5">Isochorismate mutase</fullName>
    </alternativeName>
</protein>
<dbReference type="GO" id="GO:0008909">
    <property type="term" value="F:isochorismate synthase activity"/>
    <property type="evidence" value="ECO:0007669"/>
    <property type="project" value="UniProtKB-EC"/>
</dbReference>
<dbReference type="EMBL" id="FWZT01000002">
    <property type="protein sequence ID" value="SME93552.1"/>
    <property type="molecule type" value="Genomic_DNA"/>
</dbReference>
<evidence type="ECO:0000256" key="5">
    <source>
        <dbReference type="ARBA" id="ARBA00041564"/>
    </source>
</evidence>
<dbReference type="Gene3D" id="3.60.120.10">
    <property type="entry name" value="Anthranilate synthase"/>
    <property type="match status" value="1"/>
</dbReference>
<sequence length="463" mass="51972">MSDLGYFSARQIAPSQSLKQLLATGEWSFHQLDGSVIANLKVLWQGSIDPFGLLNFSRPCWKFFWRSKDSQDIFVGLGSLVKLGAADRARLEQLRDFRLFGGLQFPDGQDQEGLWDGFDDSFFILPEVEWTFSEGETFLNLRLSTDGTISEEDLGQRAAVIYRNYIPANLGRTMPSLPPMVRSTNQPSKHGWHQMISQAVDEIKQGLYQKVVLSRFKELQLAHDLDLGTLMTKLAAIEERSYVFAFVEPGGKAFVGRSPERLLAWQGTKVQVDAIAGTRKRFTSLTADLEHGQDLQGSDKDLDEHRFVSDYVEQLLKSFCDDVVQKEREQILRLKHVQHMRSQYLARRRDEVHPLELLSALHPTPAVGGAPREEARQSIANHETFGRGLFAGALGYCAGEAGDFAIGIRSALVENSLVTIFAGAGIVELSTPDAEWQETEIKMNNFLDLFGMTVDQDETSQLH</sequence>
<dbReference type="InterPro" id="IPR005801">
    <property type="entry name" value="ADC_synthase"/>
</dbReference>
<dbReference type="Pfam" id="PF00425">
    <property type="entry name" value="Chorismate_bind"/>
    <property type="match status" value="1"/>
</dbReference>
<dbReference type="PANTHER" id="PTHR42839">
    <property type="entry name" value="ISOCHORISMATE SYNTHASE ENTC"/>
    <property type="match status" value="1"/>
</dbReference>
<dbReference type="InterPro" id="IPR004561">
    <property type="entry name" value="IsoChor_synthase"/>
</dbReference>
<proteinExistence type="inferred from homology"/>
<dbReference type="AlphaFoldDB" id="A0A1Y6B5N0"/>